<protein>
    <recommendedName>
        <fullName evidence="6">HTH tetR-type domain-containing protein</fullName>
    </recommendedName>
</protein>
<evidence type="ECO:0000256" key="2">
    <source>
        <dbReference type="ARBA" id="ARBA00023015"/>
    </source>
</evidence>
<keyword evidence="3 5" id="KW-0238">DNA-binding</keyword>
<keyword evidence="2" id="KW-0805">Transcription regulation</keyword>
<feature type="domain" description="HTH tetR-type" evidence="6">
    <location>
        <begin position="5"/>
        <end position="65"/>
    </location>
</feature>
<organism evidence="7 8">
    <name type="scientific">Amycolatopsis japonica</name>
    <dbReference type="NCBI Taxonomy" id="208439"/>
    <lineage>
        <taxon>Bacteria</taxon>
        <taxon>Bacillati</taxon>
        <taxon>Actinomycetota</taxon>
        <taxon>Actinomycetes</taxon>
        <taxon>Pseudonocardiales</taxon>
        <taxon>Pseudonocardiaceae</taxon>
        <taxon>Amycolatopsis</taxon>
        <taxon>Amycolatopsis japonica group</taxon>
    </lineage>
</organism>
<dbReference type="InterPro" id="IPR041490">
    <property type="entry name" value="KstR2_TetR_C"/>
</dbReference>
<accession>A0A075V6J6</accession>
<keyword evidence="4" id="KW-0804">Transcription</keyword>
<dbReference type="InterPro" id="IPR001647">
    <property type="entry name" value="HTH_TetR"/>
</dbReference>
<evidence type="ECO:0000259" key="6">
    <source>
        <dbReference type="PROSITE" id="PS50977"/>
    </source>
</evidence>
<dbReference type="HOGENOM" id="CLU_069356_12_4_11"/>
<dbReference type="PANTHER" id="PTHR30055:SF175">
    <property type="entry name" value="HTH-TYPE TRANSCRIPTIONAL REPRESSOR KSTR2"/>
    <property type="match status" value="1"/>
</dbReference>
<dbReference type="Gene3D" id="1.10.10.60">
    <property type="entry name" value="Homeodomain-like"/>
    <property type="match status" value="1"/>
</dbReference>
<dbReference type="Pfam" id="PF17932">
    <property type="entry name" value="TetR_C_24"/>
    <property type="match status" value="1"/>
</dbReference>
<dbReference type="GO" id="GO:0003700">
    <property type="term" value="F:DNA-binding transcription factor activity"/>
    <property type="evidence" value="ECO:0007669"/>
    <property type="project" value="TreeGrafter"/>
</dbReference>
<dbReference type="Proteomes" id="UP000028492">
    <property type="component" value="Chromosome"/>
</dbReference>
<dbReference type="GO" id="GO:0000976">
    <property type="term" value="F:transcription cis-regulatory region binding"/>
    <property type="evidence" value="ECO:0007669"/>
    <property type="project" value="TreeGrafter"/>
</dbReference>
<dbReference type="InterPro" id="IPR050109">
    <property type="entry name" value="HTH-type_TetR-like_transc_reg"/>
</dbReference>
<dbReference type="AlphaFoldDB" id="A0A075V6J6"/>
<sequence length="223" mass="25169">MPRPVGRRAEILETFARHVAERGYDQTNLGDIADELGMSKGTIVHHFGTKAQMLREVEENYMRRQLHAVHGMWERLEKPQERVAAIIYASVLLHVVDRHATVATQREVVQLSDDPAMQEVRKLRGEMQRLTEAELQQGVDAGLFRKIDVRVTTLQLFGSVQWMWVWFDPKGPQTPEEVGASMVDVFLGGLLLDRYGLQQVADPKGAVVTVVRECLTAVGESPE</sequence>
<reference evidence="7 8" key="1">
    <citation type="journal article" date="2014" name="J. Biotechnol.">
        <title>Complete genome sequence of the actinobacterium Amycolatopsis japonica MG417-CF17(T) (=DSM 44213T) producing (S,S)-N,N'-ethylenediaminedisuccinic acid.</title>
        <authorList>
            <person name="Stegmann E."/>
            <person name="Albersmeier A."/>
            <person name="Spohn M."/>
            <person name="Gert H."/>
            <person name="Weber T."/>
            <person name="Wohlleben W."/>
            <person name="Kalinowski J."/>
            <person name="Ruckert C."/>
        </authorList>
    </citation>
    <scope>NUCLEOTIDE SEQUENCE [LARGE SCALE GENOMIC DNA]</scope>
    <source>
        <strain evidence="8">MG417-CF17 (DSM 44213)</strain>
    </source>
</reference>
<dbReference type="SUPFAM" id="SSF48498">
    <property type="entry name" value="Tetracyclin repressor-like, C-terminal domain"/>
    <property type="match status" value="1"/>
</dbReference>
<name>A0A075V6J6_9PSEU</name>
<dbReference type="RefSeq" id="WP_038516852.1">
    <property type="nucleotide sequence ID" value="NZ_CP008953.1"/>
</dbReference>
<evidence type="ECO:0000313" key="7">
    <source>
        <dbReference type="EMBL" id="AIG78540.1"/>
    </source>
</evidence>
<evidence type="ECO:0000256" key="1">
    <source>
        <dbReference type="ARBA" id="ARBA00022491"/>
    </source>
</evidence>
<dbReference type="PANTHER" id="PTHR30055">
    <property type="entry name" value="HTH-TYPE TRANSCRIPTIONAL REGULATOR RUTR"/>
    <property type="match status" value="1"/>
</dbReference>
<dbReference type="InterPro" id="IPR036271">
    <property type="entry name" value="Tet_transcr_reg_TetR-rel_C_sf"/>
</dbReference>
<dbReference type="eggNOG" id="COG1309">
    <property type="taxonomic scope" value="Bacteria"/>
</dbReference>
<dbReference type="InterPro" id="IPR009057">
    <property type="entry name" value="Homeodomain-like_sf"/>
</dbReference>
<evidence type="ECO:0000256" key="4">
    <source>
        <dbReference type="ARBA" id="ARBA00023163"/>
    </source>
</evidence>
<dbReference type="EMBL" id="CP008953">
    <property type="protein sequence ID" value="AIG78540.1"/>
    <property type="molecule type" value="Genomic_DNA"/>
</dbReference>
<dbReference type="STRING" id="208439.AJAP_28510"/>
<keyword evidence="8" id="KW-1185">Reference proteome</keyword>
<dbReference type="KEGG" id="aja:AJAP_28510"/>
<gene>
    <name evidence="7" type="ORF">AJAP_28510</name>
</gene>
<feature type="DNA-binding region" description="H-T-H motif" evidence="5">
    <location>
        <begin position="28"/>
        <end position="47"/>
    </location>
</feature>
<keyword evidence="1" id="KW-0678">Repressor</keyword>
<evidence type="ECO:0000256" key="5">
    <source>
        <dbReference type="PROSITE-ProRule" id="PRU00335"/>
    </source>
</evidence>
<dbReference type="SUPFAM" id="SSF46689">
    <property type="entry name" value="Homeodomain-like"/>
    <property type="match status" value="1"/>
</dbReference>
<evidence type="ECO:0000313" key="8">
    <source>
        <dbReference type="Proteomes" id="UP000028492"/>
    </source>
</evidence>
<dbReference type="Gene3D" id="1.10.357.10">
    <property type="entry name" value="Tetracycline Repressor, domain 2"/>
    <property type="match status" value="1"/>
</dbReference>
<dbReference type="PROSITE" id="PS50977">
    <property type="entry name" value="HTH_TETR_2"/>
    <property type="match status" value="1"/>
</dbReference>
<proteinExistence type="predicted"/>
<dbReference type="Pfam" id="PF00440">
    <property type="entry name" value="TetR_N"/>
    <property type="match status" value="1"/>
</dbReference>
<dbReference type="PRINTS" id="PR00455">
    <property type="entry name" value="HTHTETR"/>
</dbReference>
<evidence type="ECO:0000256" key="3">
    <source>
        <dbReference type="ARBA" id="ARBA00023125"/>
    </source>
</evidence>